<dbReference type="InterPro" id="IPR044926">
    <property type="entry name" value="RGS_subdomain_2"/>
</dbReference>
<protein>
    <recommendedName>
        <fullName evidence="10">Regulator of G-protein signaling 8</fullName>
    </recommendedName>
</protein>
<keyword evidence="5" id="KW-1003">Cell membrane</keyword>
<evidence type="ECO:0000256" key="4">
    <source>
        <dbReference type="ARBA" id="ARBA00004484"/>
    </source>
</evidence>
<reference evidence="12" key="2">
    <citation type="submission" date="2025-08" db="UniProtKB">
        <authorList>
            <consortium name="Ensembl"/>
        </authorList>
    </citation>
    <scope>IDENTIFICATION</scope>
</reference>
<dbReference type="GO" id="GO:0009968">
    <property type="term" value="P:negative regulation of signal transduction"/>
    <property type="evidence" value="ECO:0007669"/>
    <property type="project" value="UniProtKB-KW"/>
</dbReference>
<accession>A0A8C7Q3D9</accession>
<evidence type="ECO:0000256" key="7">
    <source>
        <dbReference type="ARBA" id="ARBA00023136"/>
    </source>
</evidence>
<evidence type="ECO:0000256" key="5">
    <source>
        <dbReference type="ARBA" id="ARBA00022475"/>
    </source>
</evidence>
<dbReference type="GeneTree" id="ENSGT00940000154304"/>
<keyword evidence="6" id="KW-0734">Signal transduction inhibitor</keyword>
<dbReference type="Pfam" id="PF00615">
    <property type="entry name" value="RGS"/>
    <property type="match status" value="1"/>
</dbReference>
<name>A0A8C7Q3D9_ONCMY</name>
<dbReference type="Proteomes" id="UP000694395">
    <property type="component" value="Chromosome 30"/>
</dbReference>
<proteinExistence type="predicted"/>
<dbReference type="GO" id="GO:0043204">
    <property type="term" value="C:perikaryon"/>
    <property type="evidence" value="ECO:0007669"/>
    <property type="project" value="UniProtKB-SubCell"/>
</dbReference>
<evidence type="ECO:0000256" key="6">
    <source>
        <dbReference type="ARBA" id="ARBA00022700"/>
    </source>
</evidence>
<keyword evidence="7" id="KW-0472">Membrane</keyword>
<dbReference type="AlphaFoldDB" id="A0A8C7Q3D9"/>
<dbReference type="SUPFAM" id="SSF48097">
    <property type="entry name" value="Regulator of G-protein signaling, RGS"/>
    <property type="match status" value="1"/>
</dbReference>
<evidence type="ECO:0000256" key="1">
    <source>
        <dbReference type="ARBA" id="ARBA00004123"/>
    </source>
</evidence>
<evidence type="ECO:0000256" key="3">
    <source>
        <dbReference type="ARBA" id="ARBA00004413"/>
    </source>
</evidence>
<feature type="domain" description="RGS" evidence="11">
    <location>
        <begin position="114"/>
        <end position="230"/>
    </location>
</feature>
<organism evidence="12 13">
    <name type="scientific">Oncorhynchus mykiss</name>
    <name type="common">Rainbow trout</name>
    <name type="synonym">Salmo gairdneri</name>
    <dbReference type="NCBI Taxonomy" id="8022"/>
    <lineage>
        <taxon>Eukaryota</taxon>
        <taxon>Metazoa</taxon>
        <taxon>Chordata</taxon>
        <taxon>Craniata</taxon>
        <taxon>Vertebrata</taxon>
        <taxon>Euteleostomi</taxon>
        <taxon>Actinopterygii</taxon>
        <taxon>Neopterygii</taxon>
        <taxon>Teleostei</taxon>
        <taxon>Protacanthopterygii</taxon>
        <taxon>Salmoniformes</taxon>
        <taxon>Salmonidae</taxon>
        <taxon>Salmoninae</taxon>
        <taxon>Oncorhynchus</taxon>
    </lineage>
</organism>
<dbReference type="Ensembl" id="ENSOMYT00000033868.2">
    <property type="protein sequence ID" value="ENSOMYP00000031055.1"/>
    <property type="gene ID" value="ENSOMYG00000014555.2"/>
</dbReference>
<comment type="subcellular location">
    <subcellularLocation>
        <location evidence="3">Cell membrane</location>
        <topology evidence="3">Peripheral membrane protein</topology>
        <orientation evidence="3">Cytoplasmic side</orientation>
    </subcellularLocation>
    <subcellularLocation>
        <location evidence="2">Cell projection</location>
        <location evidence="2">Dendrite</location>
    </subcellularLocation>
    <subcellularLocation>
        <location evidence="1">Nucleus</location>
    </subcellularLocation>
    <subcellularLocation>
        <location evidence="4">Perikaryon</location>
    </subcellularLocation>
</comment>
<dbReference type="Gene3D" id="1.10.167.10">
    <property type="entry name" value="Regulator of G-protein Signalling 4, domain 2"/>
    <property type="match status" value="1"/>
</dbReference>
<dbReference type="FunFam" id="1.10.196.10:FF:000001">
    <property type="entry name" value="Regulator of G-protein signaling 8"/>
    <property type="match status" value="1"/>
</dbReference>
<evidence type="ECO:0000313" key="12">
    <source>
        <dbReference type="Ensembl" id="ENSOMYP00000031055.1"/>
    </source>
</evidence>
<dbReference type="InterPro" id="IPR016137">
    <property type="entry name" value="RGS"/>
</dbReference>
<dbReference type="SMART" id="SM00315">
    <property type="entry name" value="RGS"/>
    <property type="match status" value="1"/>
</dbReference>
<evidence type="ECO:0000256" key="9">
    <source>
        <dbReference type="ARBA" id="ARBA00023273"/>
    </source>
</evidence>
<dbReference type="Gene3D" id="1.10.196.10">
    <property type="match status" value="1"/>
</dbReference>
<keyword evidence="9" id="KW-0966">Cell projection</keyword>
<evidence type="ECO:0000256" key="8">
    <source>
        <dbReference type="ARBA" id="ARBA00023242"/>
    </source>
</evidence>
<sequence length="242" mass="28156">MMPPTYGNCNSNSRYNRHTKRSAITDKHTLTHTPTWINSGLFLSNVRWGGKERKCPPALIKYTRGLRTMKTRLGCLSNKSDSYPDFTEFLPPSQDRATRGRKLSKDEVVLWADSFDVLLSNKCGLAAFQAFLQTEFSDENIEFWMACEEYKKIKTPAKLMTKINKIYNEFIDVKAPREVNIDFRTREVMRQSLAEPTPSSLNEVQARVHSLMEKDSYPRFLHSKIYQDLLDMQYTHCHRNSV</sequence>
<dbReference type="FunFam" id="1.10.167.10:FF:000001">
    <property type="entry name" value="Putative regulator of g-protein signaling 12"/>
    <property type="match status" value="1"/>
</dbReference>
<dbReference type="GO" id="GO:0030425">
    <property type="term" value="C:dendrite"/>
    <property type="evidence" value="ECO:0007669"/>
    <property type="project" value="UniProtKB-SubCell"/>
</dbReference>
<dbReference type="PRINTS" id="PR01301">
    <property type="entry name" value="RGSPROTEIN"/>
</dbReference>
<dbReference type="GO" id="GO:0005634">
    <property type="term" value="C:nucleus"/>
    <property type="evidence" value="ECO:0007669"/>
    <property type="project" value="UniProtKB-SubCell"/>
</dbReference>
<evidence type="ECO:0000313" key="13">
    <source>
        <dbReference type="Proteomes" id="UP000694395"/>
    </source>
</evidence>
<dbReference type="GO" id="GO:0005886">
    <property type="term" value="C:plasma membrane"/>
    <property type="evidence" value="ECO:0007669"/>
    <property type="project" value="UniProtKB-SubCell"/>
</dbReference>
<reference evidence="12" key="3">
    <citation type="submission" date="2025-09" db="UniProtKB">
        <authorList>
            <consortium name="Ensembl"/>
        </authorList>
    </citation>
    <scope>IDENTIFICATION</scope>
</reference>
<dbReference type="InterPro" id="IPR024066">
    <property type="entry name" value="RGS_subdom1/3"/>
</dbReference>
<dbReference type="InterPro" id="IPR036305">
    <property type="entry name" value="RGS_sf"/>
</dbReference>
<evidence type="ECO:0000256" key="2">
    <source>
        <dbReference type="ARBA" id="ARBA00004279"/>
    </source>
</evidence>
<keyword evidence="13" id="KW-1185">Reference proteome</keyword>
<dbReference type="PANTHER" id="PTHR10845:SF147">
    <property type="entry name" value="REGULATOR OF G-PROTEIN SIGNALING 8"/>
    <property type="match status" value="1"/>
</dbReference>
<dbReference type="PROSITE" id="PS50132">
    <property type="entry name" value="RGS"/>
    <property type="match status" value="1"/>
</dbReference>
<evidence type="ECO:0000259" key="11">
    <source>
        <dbReference type="PROSITE" id="PS50132"/>
    </source>
</evidence>
<keyword evidence="8" id="KW-0539">Nucleus</keyword>
<evidence type="ECO:0000256" key="10">
    <source>
        <dbReference type="ARBA" id="ARBA00023880"/>
    </source>
</evidence>
<dbReference type="PANTHER" id="PTHR10845">
    <property type="entry name" value="REGULATOR OF G PROTEIN SIGNALING"/>
    <property type="match status" value="1"/>
</dbReference>
<reference evidence="12" key="1">
    <citation type="submission" date="2020-07" db="EMBL/GenBank/DDBJ databases">
        <title>A long reads based de novo assembly of the rainbow trout Arlee double haploid line genome.</title>
        <authorList>
            <person name="Gao G."/>
            <person name="Palti Y."/>
        </authorList>
    </citation>
    <scope>NUCLEOTIDE SEQUENCE [LARGE SCALE GENOMIC DNA]</scope>
</reference>